<accession>A0A8H2LDH3</accession>
<sequence length="365" mass="42175">MERFKYSLDKSSKKYVCPDCNKKTFVYYVDTETGNYLADNYGRCDRENNCGYHKAPSKGKKAYLIPFLSLVSISVKAFKLTDLNGVISVIPKSQILEQNTKNCFITEWYLKTSTINYFSNEIKYFNIDNVSLINEAKTILKCEPKKPSFHKLELLNDMFFGNPVSDNLTEFLKTIFTKDEVANAVLNYYLSGANFFWNNATVFWQIDNKEQLRGAKIMLYNSATGSRVKKPYSHINWLHKAIKEPDFILNQCLFGLHLINEDYQKDIAIVESEKTAIVMSIILPDFIWLATGSKCNFKFDLLKPLKNRNCFAFPDKGEYDNWNNKAIELNKLGFKIAVSNIIEQTDFEAGFDLADYYLIMTNTLN</sequence>
<dbReference type="Pfam" id="PF21957">
    <property type="entry name" value="Zn_ribbon_16"/>
    <property type="match status" value="1"/>
</dbReference>
<reference evidence="3 4" key="1">
    <citation type="submission" date="2019-08" db="EMBL/GenBank/DDBJ databases">
        <title>Genomes of Antarctic Bizionia species.</title>
        <authorList>
            <person name="Bowman J.P."/>
        </authorList>
    </citation>
    <scope>NUCLEOTIDE SEQUENCE [LARGE SCALE GENOMIC DNA]</scope>
    <source>
        <strain evidence="3 4">HFD</strain>
    </source>
</reference>
<dbReference type="InterPro" id="IPR047731">
    <property type="entry name" value="Zinc_ribbon_put"/>
</dbReference>
<organism evidence="3 4">
    <name type="scientific">Bizionia saleffrena</name>
    <dbReference type="NCBI Taxonomy" id="291189"/>
    <lineage>
        <taxon>Bacteria</taxon>
        <taxon>Pseudomonadati</taxon>
        <taxon>Bacteroidota</taxon>
        <taxon>Flavobacteriia</taxon>
        <taxon>Flavobacteriales</taxon>
        <taxon>Flavobacteriaceae</taxon>
        <taxon>Bizionia</taxon>
    </lineage>
</organism>
<dbReference type="Pfam" id="PF19898">
    <property type="entry name" value="DUF6371"/>
    <property type="match status" value="1"/>
</dbReference>
<dbReference type="RefSeq" id="WP_148369700.1">
    <property type="nucleotide sequence ID" value="NZ_VSKM01000006.1"/>
</dbReference>
<name>A0A8H2LDH3_9FLAO</name>
<keyword evidence="4" id="KW-1185">Reference proteome</keyword>
<evidence type="ECO:0000313" key="3">
    <source>
        <dbReference type="EMBL" id="TYB74504.1"/>
    </source>
</evidence>
<dbReference type="AlphaFoldDB" id="A0A8H2LDH3"/>
<proteinExistence type="predicted"/>
<dbReference type="InterPro" id="IPR045951">
    <property type="entry name" value="DUF6371"/>
</dbReference>
<feature type="domain" description="Zinc beta-ribbon finger putative" evidence="2">
    <location>
        <begin position="4"/>
        <end position="60"/>
    </location>
</feature>
<gene>
    <name evidence="3" type="ORF">ES676_07485</name>
</gene>
<evidence type="ECO:0000313" key="4">
    <source>
        <dbReference type="Proteomes" id="UP000323324"/>
    </source>
</evidence>
<evidence type="ECO:0000259" key="2">
    <source>
        <dbReference type="Pfam" id="PF21957"/>
    </source>
</evidence>
<evidence type="ECO:0000259" key="1">
    <source>
        <dbReference type="Pfam" id="PF19898"/>
    </source>
</evidence>
<dbReference type="EMBL" id="VSKM01000006">
    <property type="protein sequence ID" value="TYB74504.1"/>
    <property type="molecule type" value="Genomic_DNA"/>
</dbReference>
<comment type="caution">
    <text evidence="3">The sequence shown here is derived from an EMBL/GenBank/DDBJ whole genome shotgun (WGS) entry which is preliminary data.</text>
</comment>
<dbReference type="NCBIfam" id="NF040506">
    <property type="entry name" value="PG0870_Nterm"/>
    <property type="match status" value="1"/>
</dbReference>
<feature type="domain" description="DUF6371" evidence="1">
    <location>
        <begin position="166"/>
        <end position="316"/>
    </location>
</feature>
<protein>
    <submittedName>
        <fullName evidence="3">Uncharacterized protein</fullName>
    </submittedName>
</protein>
<dbReference type="Proteomes" id="UP000323324">
    <property type="component" value="Unassembled WGS sequence"/>
</dbReference>